<dbReference type="Proteomes" id="UP000887560">
    <property type="component" value="Unplaced"/>
</dbReference>
<proteinExistence type="predicted"/>
<organism evidence="1 2">
    <name type="scientific">Meloidogyne floridensis</name>
    <dbReference type="NCBI Taxonomy" id="298350"/>
    <lineage>
        <taxon>Eukaryota</taxon>
        <taxon>Metazoa</taxon>
        <taxon>Ecdysozoa</taxon>
        <taxon>Nematoda</taxon>
        <taxon>Chromadorea</taxon>
        <taxon>Rhabditida</taxon>
        <taxon>Tylenchina</taxon>
        <taxon>Tylenchomorpha</taxon>
        <taxon>Tylenchoidea</taxon>
        <taxon>Meloidogynidae</taxon>
        <taxon>Meloidogyninae</taxon>
        <taxon>Meloidogyne</taxon>
    </lineage>
</organism>
<reference evidence="2" key="1">
    <citation type="submission" date="2022-11" db="UniProtKB">
        <authorList>
            <consortium name="WormBaseParasite"/>
        </authorList>
    </citation>
    <scope>IDENTIFICATION</scope>
</reference>
<keyword evidence="1" id="KW-1185">Reference proteome</keyword>
<accession>A0A915P1T5</accession>
<evidence type="ECO:0000313" key="1">
    <source>
        <dbReference type="Proteomes" id="UP000887560"/>
    </source>
</evidence>
<sequence length="149" mass="16842">MSFLSSISNVELKTIAVTQNSQATNKVTGSYVERMFEVLPVGIYPILFETKDNCDWFVELKTIAVTQASVISNYYVERMFTVCPMGVYPILFETPDGRGFVAYAESEIIELEGLLSATGNLKLLMNESIIVARNYITIFIKEQIYKRTP</sequence>
<dbReference type="WBParaSite" id="scf7180000422043.g8171">
    <property type="protein sequence ID" value="scf7180000422043.g8171"/>
    <property type="gene ID" value="scf7180000422043.g8171"/>
</dbReference>
<protein>
    <submittedName>
        <fullName evidence="2">Uncharacterized protein</fullName>
    </submittedName>
</protein>
<evidence type="ECO:0000313" key="2">
    <source>
        <dbReference type="WBParaSite" id="scf7180000422043.g8171"/>
    </source>
</evidence>
<name>A0A915P1T5_9BILA</name>
<dbReference type="AlphaFoldDB" id="A0A915P1T5"/>